<evidence type="ECO:0000313" key="8">
    <source>
        <dbReference type="EMBL" id="VFK78140.1"/>
    </source>
</evidence>
<keyword evidence="3 8" id="KW-0808">Transferase</keyword>
<dbReference type="EMBL" id="CAADHB010000008">
    <property type="protein sequence ID" value="VFK78140.1"/>
    <property type="molecule type" value="Genomic_DNA"/>
</dbReference>
<dbReference type="GO" id="GO:0006304">
    <property type="term" value="P:DNA modification"/>
    <property type="evidence" value="ECO:0007669"/>
    <property type="project" value="InterPro"/>
</dbReference>
<dbReference type="GO" id="GO:0032259">
    <property type="term" value="P:methylation"/>
    <property type="evidence" value="ECO:0007669"/>
    <property type="project" value="UniProtKB-KW"/>
</dbReference>
<evidence type="ECO:0000256" key="5">
    <source>
        <dbReference type="ARBA" id="ARBA00047942"/>
    </source>
</evidence>
<sequence>MEIDGVLLLDGRPVLYLKECREYKNDDPFWSSERVRLHKLFWNQGVANVLVLIDSDSVSLYSGLVKPGSKSKGEKSLIQSEESLIQSFTQADFAQRIHTLFQQLATGRFYEDEKHWGKFNPEQSVDSLLLQNLRDFRDKLIAGDNKLEIEEAHAFIGRILFLCYLLDRGIVPIDGADQSGTATTRFAGELARREDDHARIDYLYEIFEGLRERFNGNMFDRNLDAEKQRIRPHLGKLSLLLGGGEIKTGQISLWPYYDFKMIPVETISAIYQDFLGAEDKERQRETGAIYTPRFLAERVVDVAMGGEPEAWDWSFLDPACGSGIFLVLLFHRLAARRLAGLGTDDYVARAEVLQDILKNRIRGVDISETACRIACFSLYLAYLDFFESSDLDEYMKKTGEKLPRLLEDPDNPRQSPNIPVIRKGDFLALGDVAFKGEEFPDGKFHCLIGNPPWGGRGRKQIAQKFMQETPRFLKENGIGCLLLPTKILHNKTDEFQAKWFRRVTLEKVLQLADYRKLLFQGAKTPAFIARFMNAAPDPNRHTVEFIAPKFNRAGLRKGVITIDPAARARIRLADILVATRSKTVPIVWKQHLWGTRRDRKLLDLLLSLPPLSELAGGPKEGKRWIGGVGFQPSKTGKIKSAQLPWWNKSHLYIHAKSPFWASESRYMRKDDCEVIGDRFPNLHRSRDERIYKGPMVLAGKGFSKVAYCDFDILFQDFLLSIAGPVEDAEILMFLAAYLRSELAKYFLFHTNANLGVERDQVYVPEYRRLPFPLPGDDFIASDATEIIREIAEKVREFGETPQSDFPKAGPLQTFFRFPGEDTENIDGNRNTKKRPSKPRGVIGPLQREIDPLIYRYFGLTDQEILLVEDTVAVFMPSATPGSRNAPIPTLDPVEEAKVAPYNEQGLCAYGNILAGTLNSWVRDGNSPYRVRAEVGVEEKMGLAMATLHLVEGEPETLCREKSSISASLAEALKSYRETLSKEAGTLLYERDIFFFQEDCIHIVRPNLLIHWTRTMALNDAAQIYGEILIGERQGHAG</sequence>
<feature type="region of interest" description="Disordered" evidence="6">
    <location>
        <begin position="819"/>
        <end position="841"/>
    </location>
</feature>
<organism evidence="8">
    <name type="scientific">Candidatus Kentrum sp. SD</name>
    <dbReference type="NCBI Taxonomy" id="2126332"/>
    <lineage>
        <taxon>Bacteria</taxon>
        <taxon>Pseudomonadati</taxon>
        <taxon>Pseudomonadota</taxon>
        <taxon>Gammaproteobacteria</taxon>
        <taxon>Candidatus Kentrum</taxon>
    </lineage>
</organism>
<dbReference type="PRINTS" id="PR00507">
    <property type="entry name" value="N12N6MTFRASE"/>
</dbReference>
<name>A0A451BIL8_9GAMM</name>
<evidence type="ECO:0000256" key="6">
    <source>
        <dbReference type="SAM" id="MobiDB-lite"/>
    </source>
</evidence>
<evidence type="ECO:0000256" key="2">
    <source>
        <dbReference type="ARBA" id="ARBA00022603"/>
    </source>
</evidence>
<dbReference type="InterPro" id="IPR011639">
    <property type="entry name" value="MethylTrfase_TaqI-like_dom"/>
</dbReference>
<accession>A0A451BIL8</accession>
<keyword evidence="2 8" id="KW-0489">Methyltransferase</keyword>
<dbReference type="PROSITE" id="PS00092">
    <property type="entry name" value="N6_MTASE"/>
    <property type="match status" value="1"/>
</dbReference>
<dbReference type="InterPro" id="IPR050953">
    <property type="entry name" value="N4_N6_ade-DNA_methylase"/>
</dbReference>
<dbReference type="AlphaFoldDB" id="A0A451BIL8"/>
<gene>
    <name evidence="8" type="ORF">BECKSD772D_GA0070982_10087</name>
</gene>
<dbReference type="SUPFAM" id="SSF53335">
    <property type="entry name" value="S-adenosyl-L-methionine-dependent methyltransferases"/>
    <property type="match status" value="1"/>
</dbReference>
<dbReference type="PANTHER" id="PTHR33841:SF1">
    <property type="entry name" value="DNA METHYLTRANSFERASE A"/>
    <property type="match status" value="1"/>
</dbReference>
<dbReference type="EC" id="2.1.1.72" evidence="1"/>
<dbReference type="InterPro" id="IPR029063">
    <property type="entry name" value="SAM-dependent_MTases_sf"/>
</dbReference>
<dbReference type="Pfam" id="PF07669">
    <property type="entry name" value="Eco57I"/>
    <property type="match status" value="1"/>
</dbReference>
<dbReference type="InterPro" id="IPR002052">
    <property type="entry name" value="DNA_methylase_N6_adenine_CS"/>
</dbReference>
<evidence type="ECO:0000259" key="7">
    <source>
        <dbReference type="Pfam" id="PF07669"/>
    </source>
</evidence>
<dbReference type="PANTHER" id="PTHR33841">
    <property type="entry name" value="DNA METHYLTRANSFERASE YEEA-RELATED"/>
    <property type="match status" value="1"/>
</dbReference>
<evidence type="ECO:0000256" key="4">
    <source>
        <dbReference type="ARBA" id="ARBA00022691"/>
    </source>
</evidence>
<protein>
    <recommendedName>
        <fullName evidence="1">site-specific DNA-methyltransferase (adenine-specific)</fullName>
        <ecNumber evidence="1">2.1.1.72</ecNumber>
    </recommendedName>
</protein>
<reference evidence="8" key="1">
    <citation type="submission" date="2019-02" db="EMBL/GenBank/DDBJ databases">
        <authorList>
            <person name="Gruber-Vodicka R. H."/>
            <person name="Seah K. B. B."/>
        </authorList>
    </citation>
    <scope>NUCLEOTIDE SEQUENCE</scope>
    <source>
        <strain evidence="8">BECK_S127</strain>
    </source>
</reference>
<comment type="catalytic activity">
    <reaction evidence="5">
        <text>a 2'-deoxyadenosine in DNA + S-adenosyl-L-methionine = an N(6)-methyl-2'-deoxyadenosine in DNA + S-adenosyl-L-homocysteine + H(+)</text>
        <dbReference type="Rhea" id="RHEA:15197"/>
        <dbReference type="Rhea" id="RHEA-COMP:12418"/>
        <dbReference type="Rhea" id="RHEA-COMP:12419"/>
        <dbReference type="ChEBI" id="CHEBI:15378"/>
        <dbReference type="ChEBI" id="CHEBI:57856"/>
        <dbReference type="ChEBI" id="CHEBI:59789"/>
        <dbReference type="ChEBI" id="CHEBI:90615"/>
        <dbReference type="ChEBI" id="CHEBI:90616"/>
        <dbReference type="EC" id="2.1.1.72"/>
    </reaction>
</comment>
<keyword evidence="4" id="KW-0949">S-adenosyl-L-methionine</keyword>
<dbReference type="Gene3D" id="3.40.50.150">
    <property type="entry name" value="Vaccinia Virus protein VP39"/>
    <property type="match status" value="1"/>
</dbReference>
<dbReference type="GO" id="GO:0003676">
    <property type="term" value="F:nucleic acid binding"/>
    <property type="evidence" value="ECO:0007669"/>
    <property type="project" value="InterPro"/>
</dbReference>
<feature type="domain" description="Type II methyltransferase M.TaqI-like" evidence="7">
    <location>
        <begin position="359"/>
        <end position="513"/>
    </location>
</feature>
<dbReference type="GO" id="GO:0009007">
    <property type="term" value="F:site-specific DNA-methyltransferase (adenine-specific) activity"/>
    <property type="evidence" value="ECO:0007669"/>
    <property type="project" value="UniProtKB-EC"/>
</dbReference>
<evidence type="ECO:0000256" key="3">
    <source>
        <dbReference type="ARBA" id="ARBA00022679"/>
    </source>
</evidence>
<evidence type="ECO:0000256" key="1">
    <source>
        <dbReference type="ARBA" id="ARBA00011900"/>
    </source>
</evidence>
<proteinExistence type="predicted"/>